<dbReference type="SUPFAM" id="SSF53067">
    <property type="entry name" value="Actin-like ATPase domain"/>
    <property type="match status" value="2"/>
</dbReference>
<dbReference type="RefSeq" id="WP_035012574.1">
    <property type="nucleotide sequence ID" value="NZ_ARZY01000001.1"/>
</dbReference>
<dbReference type="InterPro" id="IPR018485">
    <property type="entry name" value="FGGY_C"/>
</dbReference>
<evidence type="ECO:0000256" key="1">
    <source>
        <dbReference type="ARBA" id="ARBA00009156"/>
    </source>
</evidence>
<dbReference type="Pfam" id="PF00370">
    <property type="entry name" value="FGGY_N"/>
    <property type="match status" value="1"/>
</dbReference>
<comment type="similarity">
    <text evidence="1">Belongs to the FGGY kinase family.</text>
</comment>
<dbReference type="InterPro" id="IPR050406">
    <property type="entry name" value="FGGY_Carb_Kinase"/>
</dbReference>
<proteinExistence type="inferred from homology"/>
<dbReference type="PANTHER" id="PTHR43095:SF5">
    <property type="entry name" value="XYLULOSE KINASE"/>
    <property type="match status" value="1"/>
</dbReference>
<dbReference type="PATRIC" id="fig|1328313.3.peg.61"/>
<dbReference type="Proteomes" id="UP000019276">
    <property type="component" value="Unassembled WGS sequence"/>
</dbReference>
<evidence type="ECO:0000256" key="2">
    <source>
        <dbReference type="ARBA" id="ARBA00022679"/>
    </source>
</evidence>
<name>W7R3A7_9ALTE</name>
<evidence type="ECO:0000259" key="5">
    <source>
        <dbReference type="Pfam" id="PF02782"/>
    </source>
</evidence>
<accession>W7R3A7</accession>
<sequence length="496" mass="53925">MYFLGLDIGSSSTKASILDAATGKSIASTHYPKTELTISAPQAGFAEQAPETWWDCIKQACQELFSLEQVDPTKIEAIGISYQMHGLVCVDKNQQIVRPAIIWCDSRAVEIGEQAFNQLGQEKCLKQFLNSPGNFTASKLKWVKDNQPEVYQEIDKIMLPGDYIAMKLTGDITTTSSGLSEGILWDFENNSVATDIINHYGFEQNLIPTIVPSFGDQGSVSQQAAAELGLRAGIKVTYRGGDQPNNALSLNVMQAGEVAATAGTSGVIYAVTDKNVYDSASRVNTFQHVSSTPDNNANGVLLCVNGTGRLFSWLRSIVSVQGQEVSYPLLNDLAKDVAIGSDGLSMLPFGNGAERVLQNKNVGGHIQNLDFNRHQLGHMVRATQEGIVFALKYGFDVLKDMGVSSNVIRAGKGNMFLSPIFVEAFVNSCQTTVELYETDGAEGAARGAGFGLGYYSNRDEMFKGLELCAQYEPEASKVDAYANAYQNWKKFLQKSI</sequence>
<evidence type="ECO:0000313" key="7">
    <source>
        <dbReference type="Proteomes" id="UP000019276"/>
    </source>
</evidence>
<dbReference type="InterPro" id="IPR018484">
    <property type="entry name" value="FGGY_N"/>
</dbReference>
<dbReference type="EMBL" id="ARZY01000001">
    <property type="protein sequence ID" value="EWH12115.1"/>
    <property type="molecule type" value="Genomic_DNA"/>
</dbReference>
<keyword evidence="7" id="KW-1185">Reference proteome</keyword>
<dbReference type="GO" id="GO:0016301">
    <property type="term" value="F:kinase activity"/>
    <property type="evidence" value="ECO:0007669"/>
    <property type="project" value="UniProtKB-KW"/>
</dbReference>
<organism evidence="6 7">
    <name type="scientific">Catenovulum agarivorans DS-2</name>
    <dbReference type="NCBI Taxonomy" id="1328313"/>
    <lineage>
        <taxon>Bacteria</taxon>
        <taxon>Pseudomonadati</taxon>
        <taxon>Pseudomonadota</taxon>
        <taxon>Gammaproteobacteria</taxon>
        <taxon>Alteromonadales</taxon>
        <taxon>Alteromonadaceae</taxon>
        <taxon>Catenovulum</taxon>
    </lineage>
</organism>
<evidence type="ECO:0000259" key="4">
    <source>
        <dbReference type="Pfam" id="PF00370"/>
    </source>
</evidence>
<dbReference type="Gene3D" id="3.30.420.40">
    <property type="match status" value="2"/>
</dbReference>
<dbReference type="GO" id="GO:0005975">
    <property type="term" value="P:carbohydrate metabolic process"/>
    <property type="evidence" value="ECO:0007669"/>
    <property type="project" value="InterPro"/>
</dbReference>
<dbReference type="InterPro" id="IPR043129">
    <property type="entry name" value="ATPase_NBD"/>
</dbReference>
<feature type="domain" description="Carbohydrate kinase FGGY N-terminal" evidence="4">
    <location>
        <begin position="2"/>
        <end position="245"/>
    </location>
</feature>
<evidence type="ECO:0000313" key="6">
    <source>
        <dbReference type="EMBL" id="EWH12115.1"/>
    </source>
</evidence>
<gene>
    <name evidence="6" type="ORF">DS2_00290</name>
</gene>
<dbReference type="OrthoDB" id="9805576at2"/>
<dbReference type="AlphaFoldDB" id="W7R3A7"/>
<dbReference type="STRING" id="1328313.DS2_00290"/>
<dbReference type="eggNOG" id="COG1070">
    <property type="taxonomic scope" value="Bacteria"/>
</dbReference>
<dbReference type="PANTHER" id="PTHR43095">
    <property type="entry name" value="SUGAR KINASE"/>
    <property type="match status" value="1"/>
</dbReference>
<protein>
    <submittedName>
        <fullName evidence="6">Xylulose kinase</fullName>
    </submittedName>
</protein>
<dbReference type="Pfam" id="PF02782">
    <property type="entry name" value="FGGY_C"/>
    <property type="match status" value="1"/>
</dbReference>
<feature type="domain" description="Carbohydrate kinase FGGY C-terminal" evidence="5">
    <location>
        <begin position="259"/>
        <end position="448"/>
    </location>
</feature>
<keyword evidence="2" id="KW-0808">Transferase</keyword>
<evidence type="ECO:0000256" key="3">
    <source>
        <dbReference type="ARBA" id="ARBA00022777"/>
    </source>
</evidence>
<dbReference type="CDD" id="cd07809">
    <property type="entry name" value="ASKHA_NBD_FGGY_BaXK-like"/>
    <property type="match status" value="1"/>
</dbReference>
<reference evidence="6 7" key="1">
    <citation type="journal article" date="2014" name="Genome Announc.">
        <title>Draft Genome Sequence of the Agar-Degrading Bacterium Catenovulum sp. Strain DS-2, Isolated from Intestines of Haliotis diversicolor.</title>
        <authorList>
            <person name="Shan D."/>
            <person name="Li X."/>
            <person name="Gu Z."/>
            <person name="Wei G."/>
            <person name="Gao Z."/>
            <person name="Shao Z."/>
        </authorList>
    </citation>
    <scope>NUCLEOTIDE SEQUENCE [LARGE SCALE GENOMIC DNA]</scope>
    <source>
        <strain evidence="6 7">DS-2</strain>
    </source>
</reference>
<dbReference type="PIRSF" id="PIRSF000538">
    <property type="entry name" value="GlpK"/>
    <property type="match status" value="1"/>
</dbReference>
<dbReference type="InterPro" id="IPR000577">
    <property type="entry name" value="Carb_kinase_FGGY"/>
</dbReference>
<comment type="caution">
    <text evidence="6">The sequence shown here is derived from an EMBL/GenBank/DDBJ whole genome shotgun (WGS) entry which is preliminary data.</text>
</comment>
<keyword evidence="3 6" id="KW-0418">Kinase</keyword>